<dbReference type="OrthoDB" id="275457at2759"/>
<evidence type="ECO:0000313" key="3">
    <source>
        <dbReference type="Proteomes" id="UP000799049"/>
    </source>
</evidence>
<keyword evidence="3" id="KW-1185">Reference proteome</keyword>
<dbReference type="InterPro" id="IPR051207">
    <property type="entry name" value="ComplexI_NDUFA9_subunit"/>
</dbReference>
<protein>
    <submittedName>
        <fullName evidence="2">Mitochondrial Complex I (CI) NADH:ubiquinone oxidoreductase subunit 39-kDa/NUEM/NDUFA9 form 2</fullName>
    </submittedName>
</protein>
<evidence type="ECO:0000313" key="2">
    <source>
        <dbReference type="EMBL" id="KAF0853090.1"/>
    </source>
</evidence>
<dbReference type="PANTHER" id="PTHR12126">
    <property type="entry name" value="NADH-UBIQUINONE OXIDOREDUCTASE 39 KDA SUBUNIT-RELATED"/>
    <property type="match status" value="1"/>
</dbReference>
<dbReference type="Gene3D" id="3.40.50.720">
    <property type="entry name" value="NAD(P)-binding Rossmann-like Domain"/>
    <property type="match status" value="1"/>
</dbReference>
<feature type="domain" description="NAD-dependent epimerase/dehydratase" evidence="1">
    <location>
        <begin position="6"/>
        <end position="211"/>
    </location>
</feature>
<name>A0A8K0AIX8_ANDGO</name>
<dbReference type="CDD" id="cd05271">
    <property type="entry name" value="NDUFA9_like_SDR_a"/>
    <property type="match status" value="1"/>
</dbReference>
<accession>A0A8K0AIX8</accession>
<dbReference type="SUPFAM" id="SSF51735">
    <property type="entry name" value="NAD(P)-binding Rossmann-fold domains"/>
    <property type="match status" value="1"/>
</dbReference>
<dbReference type="EMBL" id="VRVR01000003">
    <property type="protein sequence ID" value="KAF0853090.1"/>
    <property type="molecule type" value="Genomic_DNA"/>
</dbReference>
<dbReference type="Proteomes" id="UP000799049">
    <property type="component" value="Unassembled WGS sequence"/>
</dbReference>
<dbReference type="Pfam" id="PF01370">
    <property type="entry name" value="Epimerase"/>
    <property type="match status" value="1"/>
</dbReference>
<dbReference type="InterPro" id="IPR001509">
    <property type="entry name" value="Epimerase_deHydtase"/>
</dbReference>
<proteinExistence type="predicted"/>
<sequence>MRGTVSVIGGSGFLGRSIVSQLTHTFRSVRVISRHGSLGKTGSSFSNLKNIEFVSANIADESSIRDAIQGSESIVNLVGILHETSAQTFESAHVCGTRNLANASRSSSEVKDFVQISAIGADPLSDSKYASSKGAAEQILQDLAKTPLNRDAINVTILRPSVVFGPEDSFLNLFASMAKYVPVVPLIGGGATRFQPVYVKDLAAAVQKVLEPQFHESTRAAAAISGGTSARGEQRSMSKDAAVLVVECGGPKVYTFSELMDVLGKGMRKKLFKVSIPFWLADLEAAVLEKLPTPLLTRDQVKLLRRDNIIAESAITLADIGVYPTPLESIIPQYSWAR</sequence>
<dbReference type="InterPro" id="IPR036291">
    <property type="entry name" value="NAD(P)-bd_dom_sf"/>
</dbReference>
<evidence type="ECO:0000259" key="1">
    <source>
        <dbReference type="Pfam" id="PF01370"/>
    </source>
</evidence>
<dbReference type="GO" id="GO:0044877">
    <property type="term" value="F:protein-containing complex binding"/>
    <property type="evidence" value="ECO:0007669"/>
    <property type="project" value="TreeGrafter"/>
</dbReference>
<gene>
    <name evidence="2" type="ORF">ANDGO_05310</name>
</gene>
<comment type="caution">
    <text evidence="2">The sequence shown here is derived from an EMBL/GenBank/DDBJ whole genome shotgun (WGS) entry which is preliminary data.</text>
</comment>
<dbReference type="PANTHER" id="PTHR12126:SF11">
    <property type="entry name" value="NADH DEHYDROGENASE [UBIQUINONE] 1 ALPHA SUBCOMPLEX SUBUNIT 9, MITOCHONDRIAL"/>
    <property type="match status" value="1"/>
</dbReference>
<reference evidence="2" key="1">
    <citation type="submission" date="2019-09" db="EMBL/GenBank/DDBJ databases">
        <title>The Mitochondrial Proteome of the Jakobid, Andalucia godoyi, a Protist With the Most Gene-Rich and Bacteria-Like Mitochondrial Genome.</title>
        <authorList>
            <person name="Gray M.W."/>
            <person name="Burger G."/>
            <person name="Derelle R."/>
            <person name="Klimes V."/>
            <person name="Leger M."/>
            <person name="Sarrasin M."/>
            <person name="Vlcek C."/>
            <person name="Roger A.J."/>
            <person name="Elias M."/>
            <person name="Lang B.F."/>
        </authorList>
    </citation>
    <scope>NUCLEOTIDE SEQUENCE</scope>
    <source>
        <strain evidence="2">And28</strain>
    </source>
</reference>
<dbReference type="AlphaFoldDB" id="A0A8K0AIX8"/>
<organism evidence="2 3">
    <name type="scientific">Andalucia godoyi</name>
    <name type="common">Flagellate</name>
    <dbReference type="NCBI Taxonomy" id="505711"/>
    <lineage>
        <taxon>Eukaryota</taxon>
        <taxon>Discoba</taxon>
        <taxon>Jakobida</taxon>
        <taxon>Andalucina</taxon>
        <taxon>Andaluciidae</taxon>
        <taxon>Andalucia</taxon>
    </lineage>
</organism>